<proteinExistence type="predicted"/>
<sequence>MSVPVKTLRKAPQHVKYDYTRRLGTMREKRQGFPAGYPNVTSRVFSHVTGGAHRPARDRVRQRPACSAAQVSGPTMPSAVRPRLV</sequence>
<reference evidence="2 3" key="1">
    <citation type="submission" date="2019-06" db="EMBL/GenBank/DDBJ databases">
        <title>Sequencing the genomes of 1000 actinobacteria strains.</title>
        <authorList>
            <person name="Klenk H.-P."/>
        </authorList>
    </citation>
    <scope>NUCLEOTIDE SEQUENCE [LARGE SCALE GENOMIC DNA]</scope>
    <source>
        <strain evidence="2 3">DSM 42059</strain>
    </source>
</reference>
<accession>A0A561V4R3</accession>
<organism evidence="2 3">
    <name type="scientific">Streptomyces brevispora</name>
    <dbReference type="NCBI Taxonomy" id="887462"/>
    <lineage>
        <taxon>Bacteria</taxon>
        <taxon>Bacillati</taxon>
        <taxon>Actinomycetota</taxon>
        <taxon>Actinomycetes</taxon>
        <taxon>Kitasatosporales</taxon>
        <taxon>Streptomycetaceae</taxon>
        <taxon>Streptomyces</taxon>
    </lineage>
</organism>
<evidence type="ECO:0000313" key="2">
    <source>
        <dbReference type="EMBL" id="TWG06615.1"/>
    </source>
</evidence>
<evidence type="ECO:0000313" key="3">
    <source>
        <dbReference type="Proteomes" id="UP000318186"/>
    </source>
</evidence>
<dbReference type="EMBL" id="VIWW01000001">
    <property type="protein sequence ID" value="TWG06615.1"/>
    <property type="molecule type" value="Genomic_DNA"/>
</dbReference>
<name>A0A561V4R3_9ACTN</name>
<feature type="region of interest" description="Disordered" evidence="1">
    <location>
        <begin position="50"/>
        <end position="85"/>
    </location>
</feature>
<protein>
    <submittedName>
        <fullName evidence="2">Uncharacterized protein</fullName>
    </submittedName>
</protein>
<comment type="caution">
    <text evidence="2">The sequence shown here is derived from an EMBL/GenBank/DDBJ whole genome shotgun (WGS) entry which is preliminary data.</text>
</comment>
<dbReference type="AlphaFoldDB" id="A0A561V4R3"/>
<evidence type="ECO:0000256" key="1">
    <source>
        <dbReference type="SAM" id="MobiDB-lite"/>
    </source>
</evidence>
<gene>
    <name evidence="2" type="ORF">FHX80_115110</name>
</gene>
<dbReference type="Proteomes" id="UP000318186">
    <property type="component" value="Unassembled WGS sequence"/>
</dbReference>